<dbReference type="InterPro" id="IPR052514">
    <property type="entry name" value="SAM-dependent_MTase"/>
</dbReference>
<keyword evidence="2" id="KW-0489">Methyltransferase</keyword>
<proteinExistence type="predicted"/>
<accession>A0AB37E6H5</accession>
<dbReference type="RefSeq" id="WP_154725877.1">
    <property type="nucleotide sequence ID" value="NZ_CP048751.1"/>
</dbReference>
<reference evidence="2 3" key="1">
    <citation type="submission" date="2020-01" db="EMBL/GenBank/DDBJ databases">
        <authorList>
            <person name="Wang S."/>
        </authorList>
    </citation>
    <scope>NUCLEOTIDE SEQUENCE [LARGE SCALE GENOMIC DNA]</scope>
    <source>
        <strain evidence="2 3">D151-2-6</strain>
    </source>
</reference>
<dbReference type="PANTHER" id="PTHR34203">
    <property type="entry name" value="METHYLTRANSFERASE, FKBM FAMILY PROTEIN"/>
    <property type="match status" value="1"/>
</dbReference>
<dbReference type="GO" id="GO:0008168">
    <property type="term" value="F:methyltransferase activity"/>
    <property type="evidence" value="ECO:0007669"/>
    <property type="project" value="UniProtKB-KW"/>
</dbReference>
<organism evidence="2 3">
    <name type="scientific">Brevundimonas mediterranea</name>
    <dbReference type="NCBI Taxonomy" id="74329"/>
    <lineage>
        <taxon>Bacteria</taxon>
        <taxon>Pseudomonadati</taxon>
        <taxon>Pseudomonadota</taxon>
        <taxon>Alphaproteobacteria</taxon>
        <taxon>Caulobacterales</taxon>
        <taxon>Caulobacteraceae</taxon>
        <taxon>Brevundimonas</taxon>
    </lineage>
</organism>
<evidence type="ECO:0000313" key="3">
    <source>
        <dbReference type="Proteomes" id="UP000501325"/>
    </source>
</evidence>
<dbReference type="Proteomes" id="UP000501325">
    <property type="component" value="Chromosome"/>
</dbReference>
<dbReference type="NCBIfam" id="TIGR01444">
    <property type="entry name" value="fkbM_fam"/>
    <property type="match status" value="1"/>
</dbReference>
<dbReference type="EMBL" id="CP048751">
    <property type="protein sequence ID" value="QIH73006.1"/>
    <property type="molecule type" value="Genomic_DNA"/>
</dbReference>
<evidence type="ECO:0000259" key="1">
    <source>
        <dbReference type="Pfam" id="PF05050"/>
    </source>
</evidence>
<dbReference type="AlphaFoldDB" id="A0AB37E6H5"/>
<dbReference type="SUPFAM" id="SSF53335">
    <property type="entry name" value="S-adenosyl-L-methionine-dependent methyltransferases"/>
    <property type="match status" value="1"/>
</dbReference>
<dbReference type="Gene3D" id="3.40.50.150">
    <property type="entry name" value="Vaccinia Virus protein VP39"/>
    <property type="match status" value="1"/>
</dbReference>
<protein>
    <submittedName>
        <fullName evidence="2">FkbM family methyltransferase</fullName>
    </submittedName>
</protein>
<feature type="domain" description="Methyltransferase FkbM" evidence="1">
    <location>
        <begin position="62"/>
        <end position="208"/>
    </location>
</feature>
<dbReference type="Pfam" id="PF05050">
    <property type="entry name" value="Methyltransf_21"/>
    <property type="match status" value="1"/>
</dbReference>
<sequence>MDRQYFYLGRNRALTRLKTGQPFFVDTADSAITPWIVMHGVWETFADDIVSSYVKPGMTIIDVGANVGYYTVKWGDMVGSQGRVLAVEANPATARLLRENVALNGLAGRCEVHVVAAGVQEGTATLRVPMWNGGGASFIRDVGRQDVADIEVAVMPLDRLFPDLKNVDLIKIDVEGVEPEVLSGARRIIEASPKCAFHIEVHAFWESQYGSVKAVLEPISLNRSIFLMKPNGTIAPVAIDDIADYAAVQPGGIADVFICPAHEDYIWRVSSYMDR</sequence>
<dbReference type="InterPro" id="IPR006342">
    <property type="entry name" value="FkbM_mtfrase"/>
</dbReference>
<dbReference type="GO" id="GO:0032259">
    <property type="term" value="P:methylation"/>
    <property type="evidence" value="ECO:0007669"/>
    <property type="project" value="UniProtKB-KW"/>
</dbReference>
<name>A0AB37E6H5_9CAUL</name>
<dbReference type="KEGG" id="bmed:GYM46_08595"/>
<evidence type="ECO:0000313" key="2">
    <source>
        <dbReference type="EMBL" id="QIH73006.1"/>
    </source>
</evidence>
<dbReference type="InterPro" id="IPR029063">
    <property type="entry name" value="SAM-dependent_MTases_sf"/>
</dbReference>
<keyword evidence="2" id="KW-0808">Transferase</keyword>
<gene>
    <name evidence="2" type="ORF">GYM46_08595</name>
</gene>
<dbReference type="PANTHER" id="PTHR34203:SF15">
    <property type="entry name" value="SLL1173 PROTEIN"/>
    <property type="match status" value="1"/>
</dbReference>